<evidence type="ECO:0000313" key="1">
    <source>
        <dbReference type="EMBL" id="RPD90711.1"/>
    </source>
</evidence>
<dbReference type="OrthoDB" id="1425213at2"/>
<comment type="caution">
    <text evidence="1">The sequence shown here is derived from an EMBL/GenBank/DDBJ whole genome shotgun (WGS) entry which is preliminary data.</text>
</comment>
<dbReference type="EMBL" id="RPFJ01000098">
    <property type="protein sequence ID" value="RPD90711.1"/>
    <property type="molecule type" value="Genomic_DNA"/>
</dbReference>
<reference evidence="1 2" key="1">
    <citation type="submission" date="2018-11" db="EMBL/GenBank/DDBJ databases">
        <title>Aureibaculum marinum gen. nov., sp. nov., a member of the family Flavobacteriaceae isolated from the Bohai Sea.</title>
        <authorList>
            <person name="Ji X."/>
        </authorList>
    </citation>
    <scope>NUCLEOTIDE SEQUENCE [LARGE SCALE GENOMIC DNA]</scope>
    <source>
        <strain evidence="1 2">BH-SD17</strain>
    </source>
</reference>
<dbReference type="Pfam" id="PF04402">
    <property type="entry name" value="SIMPL"/>
    <property type="match status" value="1"/>
</dbReference>
<keyword evidence="2" id="KW-1185">Reference proteome</keyword>
<evidence type="ECO:0000313" key="2">
    <source>
        <dbReference type="Proteomes" id="UP000270856"/>
    </source>
</evidence>
<name>A0A3N4N3M3_9FLAO</name>
<dbReference type="InterPro" id="IPR007497">
    <property type="entry name" value="SIMPL/DUF541"/>
</dbReference>
<sequence length="179" mass="20656">MNNTIEVVGSVKIERKISKYRVKISIVVDQNPYGDEKGSDLAEIKNQYYLALVENGIDVSKFVEDAFEYRANSNQMEGTLLKYECTSQKEMSKLLDIRVSGIYVNLIECKYIIEKDTYTKLIDEALADAKKRAEIIASKINKKVGEIVSVSDNRILNNYWSNYNVYDEFFDLKVVYKTE</sequence>
<accession>A0A3N4N3M3</accession>
<dbReference type="Proteomes" id="UP000270856">
    <property type="component" value="Unassembled WGS sequence"/>
</dbReference>
<dbReference type="Gene3D" id="3.30.110.170">
    <property type="entry name" value="Protein of unknown function (DUF541), domain 1"/>
    <property type="match status" value="1"/>
</dbReference>
<organism evidence="1 2">
    <name type="scientific">Aureibaculum marinum</name>
    <dbReference type="NCBI Taxonomy" id="2487930"/>
    <lineage>
        <taxon>Bacteria</taxon>
        <taxon>Pseudomonadati</taxon>
        <taxon>Bacteroidota</taxon>
        <taxon>Flavobacteriia</taxon>
        <taxon>Flavobacteriales</taxon>
        <taxon>Flavobacteriaceae</taxon>
        <taxon>Aureibaculum</taxon>
    </lineage>
</organism>
<dbReference type="RefSeq" id="WP_123899261.1">
    <property type="nucleotide sequence ID" value="NZ_RPFJ01000098.1"/>
</dbReference>
<proteinExistence type="predicted"/>
<dbReference type="AlphaFoldDB" id="A0A3N4N3M3"/>
<protein>
    <submittedName>
        <fullName evidence="1">SIMPL domain-containing protein</fullName>
    </submittedName>
</protein>
<gene>
    <name evidence="1" type="ORF">EGM88_15275</name>
</gene>